<dbReference type="PANTHER" id="PTHR33802:SF4">
    <property type="entry name" value="SI:DKEY-29D8.3"/>
    <property type="match status" value="1"/>
</dbReference>
<evidence type="ECO:0000313" key="2">
    <source>
        <dbReference type="Proteomes" id="UP000808372"/>
    </source>
</evidence>
<feature type="transmembrane region" description="Helical" evidence="1">
    <location>
        <begin position="30"/>
        <end position="50"/>
    </location>
</feature>
<keyword evidence="2" id="KW-1185">Reference proteome</keyword>
<dbReference type="KEGG" id="snh:120056285"/>
<reference evidence="3" key="1">
    <citation type="submission" date="2025-08" db="UniProtKB">
        <authorList>
            <consortium name="RefSeq"/>
        </authorList>
    </citation>
    <scope>IDENTIFICATION</scope>
    <source>
        <tissue evidence="3">White muscle</tissue>
    </source>
</reference>
<keyword evidence="1" id="KW-0812">Transmembrane</keyword>
<feature type="transmembrane region" description="Helical" evidence="1">
    <location>
        <begin position="246"/>
        <end position="263"/>
    </location>
</feature>
<feature type="transmembrane region" description="Helical" evidence="1">
    <location>
        <begin position="109"/>
        <end position="131"/>
    </location>
</feature>
<keyword evidence="1" id="KW-0472">Membrane</keyword>
<protein>
    <submittedName>
        <fullName evidence="3">Uncharacterized protein LOC120056285</fullName>
    </submittedName>
</protein>
<keyword evidence="1" id="KW-1133">Transmembrane helix</keyword>
<feature type="transmembrane region" description="Helical" evidence="1">
    <location>
        <begin position="188"/>
        <end position="207"/>
    </location>
</feature>
<feature type="transmembrane region" description="Helical" evidence="1">
    <location>
        <begin position="75"/>
        <end position="97"/>
    </location>
</feature>
<dbReference type="PANTHER" id="PTHR33802">
    <property type="entry name" value="SI:CH211-161H7.5-RELATED"/>
    <property type="match status" value="1"/>
</dbReference>
<dbReference type="AlphaFoldDB" id="A0A8U1C2M1"/>
<evidence type="ECO:0000313" key="3">
    <source>
        <dbReference type="RefSeq" id="XP_038860459.1"/>
    </source>
</evidence>
<proteinExistence type="predicted"/>
<evidence type="ECO:0000256" key="1">
    <source>
        <dbReference type="SAM" id="Phobius"/>
    </source>
</evidence>
<dbReference type="RefSeq" id="XP_038860459.1">
    <property type="nucleotide sequence ID" value="XM_039004531.1"/>
</dbReference>
<feature type="transmembrane region" description="Helical" evidence="1">
    <location>
        <begin position="213"/>
        <end position="234"/>
    </location>
</feature>
<feature type="transmembrane region" description="Helical" evidence="1">
    <location>
        <begin position="137"/>
        <end position="168"/>
    </location>
</feature>
<dbReference type="Proteomes" id="UP000808372">
    <property type="component" value="Chromosome 11"/>
</dbReference>
<name>A0A8U1C2M1_SALNM</name>
<gene>
    <name evidence="3" type="primary">LOC120056285</name>
</gene>
<sequence length="325" mass="36316">MRYAIFERSEGKGCISSGGGTMEDRSLPRIVVITLSVLIYISALAINAMAGAGKGPFHWSTGNISRKYETDITPAGWTFSIWGLIYTWLTLMVMYIISLIYRGSWTLSVLLYGFYLSWIVNMALNMTWLLLWDQECVTAALIVMATIAVTNYSMVFFSCYGLSVYGAWLSQNHPRDLWCIRLLVQNGIALYSTWTTIATLINFTLVLDLSGVAKSTAATVSLCILLVEVIGWFGIENFLLYQHVRYILTIYPVVIIALVGNVTKHYNPAAPSANAIFMVVLLVISCVLLVVRVSLVIRRTRNQTLHPEALNSPSSLSKKQRKILM</sequence>
<accession>A0A8U1C2M1</accession>
<organism evidence="2 3">
    <name type="scientific">Salvelinus namaycush</name>
    <name type="common">Lake trout</name>
    <name type="synonym">Salmo namaycush</name>
    <dbReference type="NCBI Taxonomy" id="8040"/>
    <lineage>
        <taxon>Eukaryota</taxon>
        <taxon>Metazoa</taxon>
        <taxon>Chordata</taxon>
        <taxon>Craniata</taxon>
        <taxon>Vertebrata</taxon>
        <taxon>Euteleostomi</taxon>
        <taxon>Actinopterygii</taxon>
        <taxon>Neopterygii</taxon>
        <taxon>Teleostei</taxon>
        <taxon>Protacanthopterygii</taxon>
        <taxon>Salmoniformes</taxon>
        <taxon>Salmonidae</taxon>
        <taxon>Salmoninae</taxon>
        <taxon>Salvelinus</taxon>
    </lineage>
</organism>
<feature type="transmembrane region" description="Helical" evidence="1">
    <location>
        <begin position="275"/>
        <end position="297"/>
    </location>
</feature>
<dbReference type="GeneID" id="120056285"/>